<dbReference type="PANTHER" id="PTHR10343:SF81">
    <property type="entry name" value="CRUCIFORM DNA-RECOGNIZING PROTEIN 1-RELATED"/>
    <property type="match status" value="1"/>
</dbReference>
<dbReference type="GO" id="GO:0031588">
    <property type="term" value="C:nucleotide-activated protein kinase complex"/>
    <property type="evidence" value="ECO:0007669"/>
    <property type="project" value="TreeGrafter"/>
</dbReference>
<dbReference type="AlphaFoldDB" id="A0A8H7GX77"/>
<dbReference type="Proteomes" id="UP000649328">
    <property type="component" value="Unassembled WGS sequence"/>
</dbReference>
<evidence type="ECO:0000259" key="3">
    <source>
        <dbReference type="Pfam" id="PF16561"/>
    </source>
</evidence>
<dbReference type="InterPro" id="IPR014756">
    <property type="entry name" value="Ig_E-set"/>
</dbReference>
<protein>
    <recommendedName>
        <fullName evidence="3">AMP-activated protein kinase glycogen-binding domain-containing protein</fullName>
    </recommendedName>
</protein>
<feature type="compositionally biased region" description="Basic and acidic residues" evidence="2">
    <location>
        <begin position="157"/>
        <end position="172"/>
    </location>
</feature>
<dbReference type="InterPro" id="IPR013783">
    <property type="entry name" value="Ig-like_fold"/>
</dbReference>
<evidence type="ECO:0000256" key="1">
    <source>
        <dbReference type="ARBA" id="ARBA00038216"/>
    </source>
</evidence>
<keyword evidence="5" id="KW-1185">Reference proteome</keyword>
<feature type="compositionally biased region" description="Basic and acidic residues" evidence="2">
    <location>
        <begin position="196"/>
        <end position="205"/>
    </location>
</feature>
<feature type="domain" description="AMP-activated protein kinase glycogen-binding" evidence="3">
    <location>
        <begin position="11"/>
        <end position="84"/>
    </location>
</feature>
<dbReference type="GO" id="GO:0019901">
    <property type="term" value="F:protein kinase binding"/>
    <property type="evidence" value="ECO:0007669"/>
    <property type="project" value="TreeGrafter"/>
</dbReference>
<dbReference type="EMBL" id="JACBPP010000003">
    <property type="protein sequence ID" value="KAF8003383.1"/>
    <property type="molecule type" value="Genomic_DNA"/>
</dbReference>
<comment type="similarity">
    <text evidence="1">Belongs to the CRP1/MDG1 family.</text>
</comment>
<dbReference type="OrthoDB" id="5873279at2759"/>
<reference evidence="4" key="1">
    <citation type="submission" date="2020-10" db="EMBL/GenBank/DDBJ databases">
        <title>The Whole-Genome Sequence of Metschnikowia persimmonesis, a Novel Endophytic Yeast Species Isolated from Medicinal Plant Diospyros kaki Thumb.</title>
        <authorList>
            <person name="Rahmat E."/>
            <person name="Kang Y."/>
        </authorList>
    </citation>
    <scope>NUCLEOTIDE SEQUENCE</scope>
    <source>
        <strain evidence="4">KIOM G15050</strain>
    </source>
</reference>
<dbReference type="SUPFAM" id="SSF81296">
    <property type="entry name" value="E set domains"/>
    <property type="match status" value="1"/>
</dbReference>
<organism evidence="4 5">
    <name type="scientific">Metschnikowia pulcherrima</name>
    <dbReference type="NCBI Taxonomy" id="27326"/>
    <lineage>
        <taxon>Eukaryota</taxon>
        <taxon>Fungi</taxon>
        <taxon>Dikarya</taxon>
        <taxon>Ascomycota</taxon>
        <taxon>Saccharomycotina</taxon>
        <taxon>Pichiomycetes</taxon>
        <taxon>Metschnikowiaceae</taxon>
        <taxon>Metschnikowia</taxon>
    </lineage>
</organism>
<dbReference type="InterPro" id="IPR032640">
    <property type="entry name" value="AMPK1_CBM"/>
</dbReference>
<name>A0A8H7GX77_9ASCO</name>
<feature type="region of interest" description="Disordered" evidence="2">
    <location>
        <begin position="100"/>
        <end position="209"/>
    </location>
</feature>
<dbReference type="CDD" id="cd02859">
    <property type="entry name" value="E_set_AMPKbeta_like_N"/>
    <property type="match status" value="1"/>
</dbReference>
<gene>
    <name evidence="4" type="ORF">HF325_002628</name>
</gene>
<dbReference type="GO" id="GO:0005737">
    <property type="term" value="C:cytoplasm"/>
    <property type="evidence" value="ECO:0007669"/>
    <property type="project" value="TreeGrafter"/>
</dbReference>
<comment type="caution">
    <text evidence="4">The sequence shown here is derived from an EMBL/GenBank/DDBJ whole genome shotgun (WGS) entry which is preliminary data.</text>
</comment>
<evidence type="ECO:0000313" key="4">
    <source>
        <dbReference type="EMBL" id="KAF8003383.1"/>
    </source>
</evidence>
<dbReference type="InterPro" id="IPR050827">
    <property type="entry name" value="CRP1_MDG1_kinase"/>
</dbReference>
<dbReference type="Pfam" id="PF16561">
    <property type="entry name" value="AMPK1_CBM"/>
    <property type="match status" value="1"/>
</dbReference>
<feature type="compositionally biased region" description="Polar residues" evidence="2">
    <location>
        <begin position="177"/>
        <end position="190"/>
    </location>
</feature>
<sequence>MALPAAPELTSVAVTGSFDDWALSEKGVLLRSPDADQYETTIYLEDKHKIVFKFVVNGCIWTTNDTYKVEFDDNGNMNNYVDADELNEVIVELAQAEEIPDIQISPSPSERFSQEFREENDSAQSKETNSNALHSDDANEAETLSDDAISNESSETEVSHSSDTDHGIRPPHFEAPTSASSSNITDSKTYGAQDLESEKPDHGEIKGVSNNSKLSIFTSNDTENALLAESSYTEVSFITSRTHNVIVPDTSSDDERLELVSGLSGTPEDSASTEIRGKWGLAELRRTG</sequence>
<evidence type="ECO:0000313" key="5">
    <source>
        <dbReference type="Proteomes" id="UP000649328"/>
    </source>
</evidence>
<dbReference type="Gene3D" id="2.60.40.10">
    <property type="entry name" value="Immunoglobulins"/>
    <property type="match status" value="1"/>
</dbReference>
<accession>A0A8H7GX77</accession>
<dbReference type="PANTHER" id="PTHR10343">
    <property type="entry name" value="5'-AMP-ACTIVATED PROTEIN KINASE , BETA SUBUNIT"/>
    <property type="match status" value="1"/>
</dbReference>
<feature type="compositionally biased region" description="Polar residues" evidence="2">
    <location>
        <begin position="122"/>
        <end position="133"/>
    </location>
</feature>
<dbReference type="GO" id="GO:0005634">
    <property type="term" value="C:nucleus"/>
    <property type="evidence" value="ECO:0007669"/>
    <property type="project" value="TreeGrafter"/>
</dbReference>
<evidence type="ECO:0000256" key="2">
    <source>
        <dbReference type="SAM" id="MobiDB-lite"/>
    </source>
</evidence>
<dbReference type="GO" id="GO:0007165">
    <property type="term" value="P:signal transduction"/>
    <property type="evidence" value="ECO:0007669"/>
    <property type="project" value="TreeGrafter"/>
</dbReference>
<proteinExistence type="inferred from homology"/>